<proteinExistence type="predicted"/>
<sequence length="202" mass="22678">MASEPAPRLIRELSGAAAVLLLVQGCTNVISTPANPSRPLPVFLVDHGRHASLVLPRGDDGMVRYAYGDWEYFARAKTGPGEASAAVLWPTRAALGRRSLPGLPGESGVRRHLFGIERLYRVVVESRRIERLRARLDSIYESNIETLIYNSTYDLEFVHHPRSYWVLHNSNLVVAAWLEELGCRVSGPGILSNWRLEPRRNR</sequence>
<organism evidence="1 2">
    <name type="scientific">Candidatus Kutchimonas denitrificans</name>
    <dbReference type="NCBI Taxonomy" id="3056748"/>
    <lineage>
        <taxon>Bacteria</taxon>
        <taxon>Pseudomonadati</taxon>
        <taxon>Gemmatimonadota</taxon>
        <taxon>Gemmatimonadia</taxon>
        <taxon>Candidatus Palauibacterales</taxon>
        <taxon>Candidatus Palauibacteraceae</taxon>
        <taxon>Candidatus Kutchimonas</taxon>
    </lineage>
</organism>
<gene>
    <name evidence="1" type="ORF">GWO12_16560</name>
</gene>
<reference evidence="1 2" key="1">
    <citation type="submission" date="2020-01" db="EMBL/GenBank/DDBJ databases">
        <title>Genomes assembled from Gulf of Kutch pelagic sediment metagenomes.</title>
        <authorList>
            <person name="Chandrashekar M."/>
            <person name="Mahajan M.S."/>
            <person name="Dave K.J."/>
            <person name="Vatsa P."/>
            <person name="Nathani N.M."/>
        </authorList>
    </citation>
    <scope>NUCLEOTIDE SEQUENCE [LARGE SCALE GENOMIC DNA]</scope>
    <source>
        <strain evidence="1">KS3-K002</strain>
    </source>
</reference>
<dbReference type="AlphaFoldDB" id="A0AAE4ZBH7"/>
<name>A0AAE4ZBH7_9BACT</name>
<evidence type="ECO:0000313" key="2">
    <source>
        <dbReference type="Proteomes" id="UP000702544"/>
    </source>
</evidence>
<dbReference type="EMBL" id="JAACAK010000142">
    <property type="protein sequence ID" value="NIR76693.1"/>
    <property type="molecule type" value="Genomic_DNA"/>
</dbReference>
<protein>
    <submittedName>
        <fullName evidence="1">Uncharacterized protein</fullName>
    </submittedName>
</protein>
<accession>A0AAE4ZBH7</accession>
<evidence type="ECO:0000313" key="1">
    <source>
        <dbReference type="EMBL" id="NIR76693.1"/>
    </source>
</evidence>
<dbReference type="Proteomes" id="UP000702544">
    <property type="component" value="Unassembled WGS sequence"/>
</dbReference>
<comment type="caution">
    <text evidence="1">The sequence shown here is derived from an EMBL/GenBank/DDBJ whole genome shotgun (WGS) entry which is preliminary data.</text>
</comment>